<feature type="domain" description="Siroheme decarboxylase NirL-like HTH" evidence="9">
    <location>
        <begin position="21"/>
        <end position="61"/>
    </location>
</feature>
<comment type="catalytic activity">
    <reaction evidence="7">
        <text>siroheme + 2 H(+) = 12,18-didecarboxysiroheme + 2 CO2</text>
        <dbReference type="Rhea" id="RHEA:19093"/>
        <dbReference type="ChEBI" id="CHEBI:15378"/>
        <dbReference type="ChEBI" id="CHEBI:16526"/>
        <dbReference type="ChEBI" id="CHEBI:60052"/>
        <dbReference type="ChEBI" id="CHEBI:140497"/>
        <dbReference type="EC" id="4.1.1.111"/>
    </reaction>
</comment>
<comment type="function">
    <text evidence="6">Involved in heme d1 biosynthesis. Catalyzes the decarboxylation of siroheme into didecarboxysiroheme.</text>
</comment>
<evidence type="ECO:0000256" key="7">
    <source>
        <dbReference type="ARBA" id="ARBA00048470"/>
    </source>
</evidence>
<dbReference type="Pfam" id="PF17805">
    <property type="entry name" value="AsnC_trans_reg2"/>
    <property type="match status" value="1"/>
</dbReference>
<evidence type="ECO:0000256" key="2">
    <source>
        <dbReference type="ARBA" id="ARBA00023444"/>
    </source>
</evidence>
<dbReference type="OrthoDB" id="5568033at2"/>
<dbReference type="Gene3D" id="3.30.70.3460">
    <property type="match status" value="1"/>
</dbReference>
<comment type="subunit">
    <text evidence="4">Probably forms a complex composed of NirD, NirL, NirG and NirH. All proteins are required for the total conversion of siroheme to didecarboxysiroheme.</text>
</comment>
<evidence type="ECO:0000259" key="9">
    <source>
        <dbReference type="Pfam" id="PF22451"/>
    </source>
</evidence>
<evidence type="ECO:0000313" key="10">
    <source>
        <dbReference type="EMBL" id="PMR77423.1"/>
    </source>
</evidence>
<dbReference type="AlphaFoldDB" id="A0A2N7UAF6"/>
<keyword evidence="1" id="KW-0456">Lyase</keyword>
<dbReference type="EC" id="4.1.1.111" evidence="5"/>
<dbReference type="EMBL" id="PNRF01000007">
    <property type="protein sequence ID" value="PMR77423.1"/>
    <property type="molecule type" value="Genomic_DNA"/>
</dbReference>
<evidence type="ECO:0000256" key="5">
    <source>
        <dbReference type="ARBA" id="ARBA00023471"/>
    </source>
</evidence>
<reference evidence="10 11" key="1">
    <citation type="submission" date="2018-01" db="EMBL/GenBank/DDBJ databases">
        <title>Halomonas endophytica sp. nov., isolated from storage liquid in the stems of Populus euphratica.</title>
        <authorList>
            <person name="Chen C."/>
        </authorList>
    </citation>
    <scope>NUCLEOTIDE SEQUENCE [LARGE SCALE GENOMIC DNA]</scope>
    <source>
        <strain evidence="10 11">MC28</strain>
    </source>
</reference>
<evidence type="ECO:0000259" key="8">
    <source>
        <dbReference type="Pfam" id="PF17805"/>
    </source>
</evidence>
<dbReference type="PANTHER" id="PTHR43413">
    <property type="entry name" value="TRANSCRIPTIONAL REGULATOR, ASNC FAMILY"/>
    <property type="match status" value="1"/>
</dbReference>
<dbReference type="InterPro" id="IPR040523">
    <property type="entry name" value="AsnC_trans_reg2"/>
</dbReference>
<name>A0A2N7UAF6_9GAMM</name>
<dbReference type="Proteomes" id="UP000235803">
    <property type="component" value="Unassembled WGS sequence"/>
</dbReference>
<dbReference type="InterPro" id="IPR053953">
    <property type="entry name" value="NirdL-like_HTH"/>
</dbReference>
<protein>
    <recommendedName>
        <fullName evidence="5">siroheme decarboxylase</fullName>
        <ecNumber evidence="5">4.1.1.111</ecNumber>
    </recommendedName>
</protein>
<sequence>MSTPVSIAVLDETHDEHRLRALLERGLPLTSRPWHSLAEQCGMSEADVMACVRRWQAEGLIKRMGLVVKHHALGVRANAMVVWDVPDDAVSELGQRLAAEPAVTLCYRRPRRLPDWPYNLFCMIHGTRRDRVLAVLGGIVERQALQAIPHRVLFSLKAYKQRGGRYTREDDSHDRRTPQPA</sequence>
<dbReference type="RefSeq" id="WP_102651837.1">
    <property type="nucleotide sequence ID" value="NZ_PNRF01000007.1"/>
</dbReference>
<gene>
    <name evidence="10" type="ORF">C1H69_02520</name>
</gene>
<dbReference type="GO" id="GO:0016829">
    <property type="term" value="F:lyase activity"/>
    <property type="evidence" value="ECO:0007669"/>
    <property type="project" value="UniProtKB-KW"/>
</dbReference>
<organism evidence="10 11">
    <name type="scientific">Billgrantia endophytica</name>
    <dbReference type="NCBI Taxonomy" id="2033802"/>
    <lineage>
        <taxon>Bacteria</taxon>
        <taxon>Pseudomonadati</taxon>
        <taxon>Pseudomonadota</taxon>
        <taxon>Gammaproteobacteria</taxon>
        <taxon>Oceanospirillales</taxon>
        <taxon>Halomonadaceae</taxon>
        <taxon>Billgrantia</taxon>
    </lineage>
</organism>
<proteinExistence type="inferred from homology"/>
<evidence type="ECO:0000313" key="11">
    <source>
        <dbReference type="Proteomes" id="UP000235803"/>
    </source>
</evidence>
<dbReference type="Pfam" id="PF22451">
    <property type="entry name" value="NirdL-like_HTH"/>
    <property type="match status" value="1"/>
</dbReference>
<feature type="domain" description="Siroheme decarboxylase AsnC-like ligand binding" evidence="8">
    <location>
        <begin position="73"/>
        <end position="160"/>
    </location>
</feature>
<evidence type="ECO:0000256" key="4">
    <source>
        <dbReference type="ARBA" id="ARBA00023465"/>
    </source>
</evidence>
<evidence type="ECO:0000256" key="6">
    <source>
        <dbReference type="ARBA" id="ARBA00045291"/>
    </source>
</evidence>
<evidence type="ECO:0000256" key="1">
    <source>
        <dbReference type="ARBA" id="ARBA00023239"/>
    </source>
</evidence>
<comment type="pathway">
    <text evidence="2">Porphyrin-containing compound metabolism.</text>
</comment>
<comment type="similarity">
    <text evidence="3">Belongs to the Ahb/Nir family.</text>
</comment>
<dbReference type="InterPro" id="IPR050684">
    <property type="entry name" value="HTH-Siroheme_Decarb"/>
</dbReference>
<evidence type="ECO:0000256" key="3">
    <source>
        <dbReference type="ARBA" id="ARBA00023457"/>
    </source>
</evidence>
<keyword evidence="11" id="KW-1185">Reference proteome</keyword>
<comment type="caution">
    <text evidence="10">The sequence shown here is derived from an EMBL/GenBank/DDBJ whole genome shotgun (WGS) entry which is preliminary data.</text>
</comment>
<accession>A0A2N7UAF6</accession>
<dbReference type="PANTHER" id="PTHR43413:SF1">
    <property type="entry name" value="SIROHEME DECARBOXYLASE NIRL SUBUNIT"/>
    <property type="match status" value="1"/>
</dbReference>